<accession>A0A4S8LU35</accession>
<dbReference type="OrthoDB" id="775356at2759"/>
<organism evidence="1 2">
    <name type="scientific">Dendrothele bispora (strain CBS 962.96)</name>
    <dbReference type="NCBI Taxonomy" id="1314807"/>
    <lineage>
        <taxon>Eukaryota</taxon>
        <taxon>Fungi</taxon>
        <taxon>Dikarya</taxon>
        <taxon>Basidiomycota</taxon>
        <taxon>Agaricomycotina</taxon>
        <taxon>Agaricomycetes</taxon>
        <taxon>Agaricomycetidae</taxon>
        <taxon>Agaricales</taxon>
        <taxon>Agaricales incertae sedis</taxon>
        <taxon>Dendrothele</taxon>
    </lineage>
</organism>
<sequence>MFVDSKAQSHGRLSPLSTNPWSPPACLPPKFIAASVSYTDQLGSSGSINGRRLTNRNTNRYSVTTLFSMAAEQDVEVEDYLARDLKGKISAQFKNNVVLKRDVRYRTHRLLFLFRTEWLWMNNARLNKHSKKSTYPDDRKLQQ</sequence>
<protein>
    <submittedName>
        <fullName evidence="1">Uncharacterized protein</fullName>
    </submittedName>
</protein>
<dbReference type="Proteomes" id="UP000297245">
    <property type="component" value="Unassembled WGS sequence"/>
</dbReference>
<evidence type="ECO:0000313" key="1">
    <source>
        <dbReference type="EMBL" id="THU93086.1"/>
    </source>
</evidence>
<evidence type="ECO:0000313" key="2">
    <source>
        <dbReference type="Proteomes" id="UP000297245"/>
    </source>
</evidence>
<gene>
    <name evidence="1" type="ORF">K435DRAFT_799992</name>
</gene>
<dbReference type="AlphaFoldDB" id="A0A4S8LU35"/>
<name>A0A4S8LU35_DENBC</name>
<proteinExistence type="predicted"/>
<dbReference type="EMBL" id="ML179259">
    <property type="protein sequence ID" value="THU93086.1"/>
    <property type="molecule type" value="Genomic_DNA"/>
</dbReference>
<keyword evidence="2" id="KW-1185">Reference proteome</keyword>
<reference evidence="1 2" key="1">
    <citation type="journal article" date="2019" name="Nat. Ecol. Evol.">
        <title>Megaphylogeny resolves global patterns of mushroom evolution.</title>
        <authorList>
            <person name="Varga T."/>
            <person name="Krizsan K."/>
            <person name="Foldi C."/>
            <person name="Dima B."/>
            <person name="Sanchez-Garcia M."/>
            <person name="Sanchez-Ramirez S."/>
            <person name="Szollosi G.J."/>
            <person name="Szarkandi J.G."/>
            <person name="Papp V."/>
            <person name="Albert L."/>
            <person name="Andreopoulos W."/>
            <person name="Angelini C."/>
            <person name="Antonin V."/>
            <person name="Barry K.W."/>
            <person name="Bougher N.L."/>
            <person name="Buchanan P."/>
            <person name="Buyck B."/>
            <person name="Bense V."/>
            <person name="Catcheside P."/>
            <person name="Chovatia M."/>
            <person name="Cooper J."/>
            <person name="Damon W."/>
            <person name="Desjardin D."/>
            <person name="Finy P."/>
            <person name="Geml J."/>
            <person name="Haridas S."/>
            <person name="Hughes K."/>
            <person name="Justo A."/>
            <person name="Karasinski D."/>
            <person name="Kautmanova I."/>
            <person name="Kiss B."/>
            <person name="Kocsube S."/>
            <person name="Kotiranta H."/>
            <person name="LaButti K.M."/>
            <person name="Lechner B.E."/>
            <person name="Liimatainen K."/>
            <person name="Lipzen A."/>
            <person name="Lukacs Z."/>
            <person name="Mihaltcheva S."/>
            <person name="Morgado L.N."/>
            <person name="Niskanen T."/>
            <person name="Noordeloos M.E."/>
            <person name="Ohm R.A."/>
            <person name="Ortiz-Santana B."/>
            <person name="Ovrebo C."/>
            <person name="Racz N."/>
            <person name="Riley R."/>
            <person name="Savchenko A."/>
            <person name="Shiryaev A."/>
            <person name="Soop K."/>
            <person name="Spirin V."/>
            <person name="Szebenyi C."/>
            <person name="Tomsovsky M."/>
            <person name="Tulloss R.E."/>
            <person name="Uehling J."/>
            <person name="Grigoriev I.V."/>
            <person name="Vagvolgyi C."/>
            <person name="Papp T."/>
            <person name="Martin F.M."/>
            <person name="Miettinen O."/>
            <person name="Hibbett D.S."/>
            <person name="Nagy L.G."/>
        </authorList>
    </citation>
    <scope>NUCLEOTIDE SEQUENCE [LARGE SCALE GENOMIC DNA]</scope>
    <source>
        <strain evidence="1 2">CBS 962.96</strain>
    </source>
</reference>